<keyword evidence="7" id="KW-0539">Nucleus</keyword>
<feature type="region of interest" description="Disordered" evidence="8">
    <location>
        <begin position="371"/>
        <end position="457"/>
    </location>
</feature>
<sequence length="457" mass="52342">IMNKKRTRDDGVAAEASINKNKSDWWHDLSKKLSITGKTSTDNEEERFRSFFRVSRKTFDYICSLVRYDLEVRSSSSGIIDAEGRVVTIEKQVAIALRRLASGESQLSVGESFDVGQSTVSQLTWKFVESLEERGMHHLKWPSMNEMEEIKAKFEKIQGLPNCCGAIDTTHIIMSLPSGEASSVWNDPEDNYSMIMQAVVDHEMRFRDILTGWPGSINDYGVLKNSGFFKLCEKGQRLNGPMKELQDGSQIREYILGDEGYPLLPWLLTPYQGKDLSPVKMQFNAKHKNTRSVAERALTRFKATWRIIDRVLWRPDKHKLPRTILVCCMLHNIVIDQGDELHTNVRLSRDHDIGYNQQLCQSADRNSQMLRDHLSKWDSSQRSESKDSMSPDVQYLGIRGPSQWSESKDSMSPDVRDLGRRGPSQWSESKDSMSPDVRDVGRKDPSQHIESKKFDES</sequence>
<comment type="cofactor">
    <cofactor evidence="1">
        <name>a divalent metal cation</name>
        <dbReference type="ChEBI" id="CHEBI:60240"/>
    </cofactor>
</comment>
<dbReference type="PANTHER" id="PTHR22930">
    <property type="match status" value="1"/>
</dbReference>
<feature type="non-terminal residue" evidence="10">
    <location>
        <position position="457"/>
    </location>
</feature>
<dbReference type="AlphaFoldDB" id="A0AA38LLW6"/>
<gene>
    <name evidence="10" type="ORF">KI387_006375</name>
</gene>
<feature type="compositionally biased region" description="Basic and acidic residues" evidence="8">
    <location>
        <begin position="428"/>
        <end position="457"/>
    </location>
</feature>
<evidence type="ECO:0000256" key="2">
    <source>
        <dbReference type="ARBA" id="ARBA00004123"/>
    </source>
</evidence>
<dbReference type="GO" id="GO:0016787">
    <property type="term" value="F:hydrolase activity"/>
    <property type="evidence" value="ECO:0007669"/>
    <property type="project" value="UniProtKB-KW"/>
</dbReference>
<keyword evidence="6" id="KW-0378">Hydrolase</keyword>
<name>A0AA38LLW6_TAXCH</name>
<evidence type="ECO:0000256" key="5">
    <source>
        <dbReference type="ARBA" id="ARBA00022723"/>
    </source>
</evidence>
<keyword evidence="5" id="KW-0479">Metal-binding</keyword>
<evidence type="ECO:0000256" key="8">
    <source>
        <dbReference type="SAM" id="MobiDB-lite"/>
    </source>
</evidence>
<dbReference type="EMBL" id="JAHRHJ020000002">
    <property type="protein sequence ID" value="KAH9326197.1"/>
    <property type="molecule type" value="Genomic_DNA"/>
</dbReference>
<feature type="domain" description="DDE Tnp4" evidence="9">
    <location>
        <begin position="167"/>
        <end position="332"/>
    </location>
</feature>
<keyword evidence="4" id="KW-0540">Nuclease</keyword>
<dbReference type="InterPro" id="IPR045249">
    <property type="entry name" value="HARBI1-like"/>
</dbReference>
<dbReference type="GO" id="GO:0005634">
    <property type="term" value="C:nucleus"/>
    <property type="evidence" value="ECO:0007669"/>
    <property type="project" value="UniProtKB-SubCell"/>
</dbReference>
<evidence type="ECO:0000256" key="6">
    <source>
        <dbReference type="ARBA" id="ARBA00022801"/>
    </source>
</evidence>
<feature type="compositionally biased region" description="Basic and acidic residues" evidence="8">
    <location>
        <begin position="406"/>
        <end position="420"/>
    </location>
</feature>
<proteinExistence type="inferred from homology"/>
<dbReference type="GO" id="GO:0004518">
    <property type="term" value="F:nuclease activity"/>
    <property type="evidence" value="ECO:0007669"/>
    <property type="project" value="UniProtKB-KW"/>
</dbReference>
<protein>
    <recommendedName>
        <fullName evidence="9">DDE Tnp4 domain-containing protein</fullName>
    </recommendedName>
</protein>
<organism evidence="10 11">
    <name type="scientific">Taxus chinensis</name>
    <name type="common">Chinese yew</name>
    <name type="synonym">Taxus wallichiana var. chinensis</name>
    <dbReference type="NCBI Taxonomy" id="29808"/>
    <lineage>
        <taxon>Eukaryota</taxon>
        <taxon>Viridiplantae</taxon>
        <taxon>Streptophyta</taxon>
        <taxon>Embryophyta</taxon>
        <taxon>Tracheophyta</taxon>
        <taxon>Spermatophyta</taxon>
        <taxon>Pinopsida</taxon>
        <taxon>Pinidae</taxon>
        <taxon>Conifers II</taxon>
        <taxon>Cupressales</taxon>
        <taxon>Taxaceae</taxon>
        <taxon>Taxus</taxon>
    </lineage>
</organism>
<evidence type="ECO:0000313" key="11">
    <source>
        <dbReference type="Proteomes" id="UP000824469"/>
    </source>
</evidence>
<evidence type="ECO:0000256" key="4">
    <source>
        <dbReference type="ARBA" id="ARBA00022722"/>
    </source>
</evidence>
<comment type="caution">
    <text evidence="10">The sequence shown here is derived from an EMBL/GenBank/DDBJ whole genome shotgun (WGS) entry which is preliminary data.</text>
</comment>
<comment type="similarity">
    <text evidence="3">Belongs to the HARBI1 family.</text>
</comment>
<keyword evidence="11" id="KW-1185">Reference proteome</keyword>
<evidence type="ECO:0000313" key="10">
    <source>
        <dbReference type="EMBL" id="KAH9326197.1"/>
    </source>
</evidence>
<evidence type="ECO:0000256" key="7">
    <source>
        <dbReference type="ARBA" id="ARBA00023242"/>
    </source>
</evidence>
<evidence type="ECO:0000256" key="1">
    <source>
        <dbReference type="ARBA" id="ARBA00001968"/>
    </source>
</evidence>
<evidence type="ECO:0000256" key="3">
    <source>
        <dbReference type="ARBA" id="ARBA00006958"/>
    </source>
</evidence>
<dbReference type="GO" id="GO:0046872">
    <property type="term" value="F:metal ion binding"/>
    <property type="evidence" value="ECO:0007669"/>
    <property type="project" value="UniProtKB-KW"/>
</dbReference>
<dbReference type="OMA" id="GMHHLKW"/>
<reference evidence="10 11" key="1">
    <citation type="journal article" date="2021" name="Nat. Plants">
        <title>The Taxus genome provides insights into paclitaxel biosynthesis.</title>
        <authorList>
            <person name="Xiong X."/>
            <person name="Gou J."/>
            <person name="Liao Q."/>
            <person name="Li Y."/>
            <person name="Zhou Q."/>
            <person name="Bi G."/>
            <person name="Li C."/>
            <person name="Du R."/>
            <person name="Wang X."/>
            <person name="Sun T."/>
            <person name="Guo L."/>
            <person name="Liang H."/>
            <person name="Lu P."/>
            <person name="Wu Y."/>
            <person name="Zhang Z."/>
            <person name="Ro D.K."/>
            <person name="Shang Y."/>
            <person name="Huang S."/>
            <person name="Yan J."/>
        </authorList>
    </citation>
    <scope>NUCLEOTIDE SEQUENCE [LARGE SCALE GENOMIC DNA]</scope>
    <source>
        <strain evidence="10">Ta-2019</strain>
    </source>
</reference>
<accession>A0AA38LLW6</accession>
<evidence type="ECO:0000259" key="9">
    <source>
        <dbReference type="Pfam" id="PF13359"/>
    </source>
</evidence>
<dbReference type="InterPro" id="IPR027806">
    <property type="entry name" value="HARBI1_dom"/>
</dbReference>
<comment type="subcellular location">
    <subcellularLocation>
        <location evidence="2">Nucleus</location>
    </subcellularLocation>
</comment>
<dbReference type="Proteomes" id="UP000824469">
    <property type="component" value="Unassembled WGS sequence"/>
</dbReference>
<dbReference type="Pfam" id="PF13359">
    <property type="entry name" value="DDE_Tnp_4"/>
    <property type="match status" value="1"/>
</dbReference>
<dbReference type="PANTHER" id="PTHR22930:SF85">
    <property type="entry name" value="GH03217P-RELATED"/>
    <property type="match status" value="1"/>
</dbReference>
<feature type="compositionally biased region" description="Basic and acidic residues" evidence="8">
    <location>
        <begin position="371"/>
        <end position="389"/>
    </location>
</feature>